<dbReference type="Proteomes" id="UP000436006">
    <property type="component" value="Unassembled WGS sequence"/>
</dbReference>
<sequence>MDENLPPTITKKKWKWWYTAIIIFLAIGAIGTYLEEPPPKLDPKEQAKSDSLNAVNEANRKINSDVETSFIKAERAIKKSLKDPDSFEEIDHRAMHVGEKGIYVSCLVTYRAKNSFGGFNVEKALVNFNDSMEAIEVLPVK</sequence>
<comment type="caution">
    <text evidence="2">The sequence shown here is derived from an EMBL/GenBank/DDBJ whole genome shotgun (WGS) entry which is preliminary data.</text>
</comment>
<keyword evidence="1" id="KW-1133">Transmembrane helix</keyword>
<reference evidence="2 3" key="1">
    <citation type="submission" date="2019-12" db="EMBL/GenBank/DDBJ databases">
        <title>Spirosoma sp. HMF4905 genome sequencing and assembly.</title>
        <authorList>
            <person name="Kang H."/>
            <person name="Cha I."/>
            <person name="Kim H."/>
            <person name="Joh K."/>
        </authorList>
    </citation>
    <scope>NUCLEOTIDE SEQUENCE [LARGE SCALE GENOMIC DNA]</scope>
    <source>
        <strain evidence="2 3">HMF4905</strain>
    </source>
</reference>
<accession>A0A7K1SKV0</accession>
<protein>
    <submittedName>
        <fullName evidence="2">Uncharacterized protein</fullName>
    </submittedName>
</protein>
<organism evidence="2 3">
    <name type="scientific">Spirosoma arboris</name>
    <dbReference type="NCBI Taxonomy" id="2682092"/>
    <lineage>
        <taxon>Bacteria</taxon>
        <taxon>Pseudomonadati</taxon>
        <taxon>Bacteroidota</taxon>
        <taxon>Cytophagia</taxon>
        <taxon>Cytophagales</taxon>
        <taxon>Cytophagaceae</taxon>
        <taxon>Spirosoma</taxon>
    </lineage>
</organism>
<feature type="transmembrane region" description="Helical" evidence="1">
    <location>
        <begin position="16"/>
        <end position="34"/>
    </location>
</feature>
<keyword evidence="1" id="KW-0472">Membrane</keyword>
<dbReference type="EMBL" id="WPIN01000015">
    <property type="protein sequence ID" value="MVM34430.1"/>
    <property type="molecule type" value="Genomic_DNA"/>
</dbReference>
<evidence type="ECO:0000313" key="2">
    <source>
        <dbReference type="EMBL" id="MVM34430.1"/>
    </source>
</evidence>
<proteinExistence type="predicted"/>
<evidence type="ECO:0000256" key="1">
    <source>
        <dbReference type="SAM" id="Phobius"/>
    </source>
</evidence>
<gene>
    <name evidence="2" type="ORF">GO755_30645</name>
</gene>
<name>A0A7K1SKV0_9BACT</name>
<dbReference type="RefSeq" id="WP_157589249.1">
    <property type="nucleotide sequence ID" value="NZ_WPIN01000015.1"/>
</dbReference>
<keyword evidence="3" id="KW-1185">Reference proteome</keyword>
<keyword evidence="1" id="KW-0812">Transmembrane</keyword>
<dbReference type="AlphaFoldDB" id="A0A7K1SKV0"/>
<evidence type="ECO:0000313" key="3">
    <source>
        <dbReference type="Proteomes" id="UP000436006"/>
    </source>
</evidence>